<dbReference type="Proteomes" id="UP000238392">
    <property type="component" value="Unassembled WGS sequence"/>
</dbReference>
<accession>A0A2T0WRV8</accession>
<dbReference type="EMBL" id="PVTQ01000006">
    <property type="protein sequence ID" value="PRY89420.1"/>
    <property type="molecule type" value="Genomic_DNA"/>
</dbReference>
<name>A0A2T0WRV8_9RHOB</name>
<reference evidence="1 2" key="1">
    <citation type="submission" date="2018-03" db="EMBL/GenBank/DDBJ databases">
        <title>Genomic Encyclopedia of Archaeal and Bacterial Type Strains, Phase II (KMG-II): from individual species to whole genera.</title>
        <authorList>
            <person name="Goeker M."/>
        </authorList>
    </citation>
    <scope>NUCLEOTIDE SEQUENCE [LARGE SCALE GENOMIC DNA]</scope>
    <source>
        <strain evidence="1 2">DSM 100212</strain>
    </source>
</reference>
<sequence length="212" mass="22958">MAPKNDLALVLYTKDDDYLLKADGTEAPLALDERTRILMGVMEVLQANNFAPTEIAAALQRVTERNLALRAIDANQQPPLTTPQALEHLSNAILRHLDNAYAPMAAAHEDGRRVVENTCTIFGAVTNLNEIAPSQKARWQYGAGISREDLASIGGDTAIAQDIRRFFALSVAALRAAPPKDRDLLLIAVRIVSDAWEIIGDDLCEALACASA</sequence>
<gene>
    <name evidence="1" type="ORF">CLV74_106122</name>
</gene>
<organism evidence="1 2">
    <name type="scientific">Donghicola tyrosinivorans</name>
    <dbReference type="NCBI Taxonomy" id="1652492"/>
    <lineage>
        <taxon>Bacteria</taxon>
        <taxon>Pseudomonadati</taxon>
        <taxon>Pseudomonadota</taxon>
        <taxon>Alphaproteobacteria</taxon>
        <taxon>Rhodobacterales</taxon>
        <taxon>Roseobacteraceae</taxon>
        <taxon>Donghicola</taxon>
    </lineage>
</organism>
<keyword evidence="2" id="KW-1185">Reference proteome</keyword>
<protein>
    <submittedName>
        <fullName evidence="1">Uncharacterized protein</fullName>
    </submittedName>
</protein>
<evidence type="ECO:0000313" key="1">
    <source>
        <dbReference type="EMBL" id="PRY89420.1"/>
    </source>
</evidence>
<dbReference type="RefSeq" id="WP_146134934.1">
    <property type="nucleotide sequence ID" value="NZ_PVTQ01000006.1"/>
</dbReference>
<evidence type="ECO:0000313" key="2">
    <source>
        <dbReference type="Proteomes" id="UP000238392"/>
    </source>
</evidence>
<dbReference type="AlphaFoldDB" id="A0A2T0WRV8"/>
<comment type="caution">
    <text evidence="1">The sequence shown here is derived from an EMBL/GenBank/DDBJ whole genome shotgun (WGS) entry which is preliminary data.</text>
</comment>
<proteinExistence type="predicted"/>